<dbReference type="OrthoDB" id="1931077at2759"/>
<dbReference type="PANTHER" id="PTHR34072:SF55">
    <property type="entry name" value="DNA_RNA POLYMERASES SUPERFAMILY PROTEIN"/>
    <property type="match status" value="1"/>
</dbReference>
<dbReference type="InterPro" id="IPR041577">
    <property type="entry name" value="RT_RNaseH_2"/>
</dbReference>
<gene>
    <name evidence="2" type="ORF">HHK36_024107</name>
</gene>
<dbReference type="InterPro" id="IPR043128">
    <property type="entry name" value="Rev_trsase/Diguanyl_cyclase"/>
</dbReference>
<comment type="caution">
    <text evidence="2">The sequence shown here is derived from an EMBL/GenBank/DDBJ whole genome shotgun (WGS) entry which is preliminary data.</text>
</comment>
<dbReference type="Pfam" id="PF17919">
    <property type="entry name" value="RT_RNaseH_2"/>
    <property type="match status" value="1"/>
</dbReference>
<dbReference type="OMA" id="WANFLAN"/>
<feature type="domain" description="Reverse transcriptase/retrotransposon-derived protein RNase H-like" evidence="1">
    <location>
        <begin position="32"/>
        <end position="126"/>
    </location>
</feature>
<dbReference type="SUPFAM" id="SSF56672">
    <property type="entry name" value="DNA/RNA polymerases"/>
    <property type="match status" value="1"/>
</dbReference>
<dbReference type="Gene3D" id="3.10.20.370">
    <property type="match status" value="1"/>
</dbReference>
<dbReference type="AlphaFoldDB" id="A0A834YKE2"/>
<evidence type="ECO:0000259" key="1">
    <source>
        <dbReference type="Pfam" id="PF17919"/>
    </source>
</evidence>
<dbReference type="Proteomes" id="UP000655225">
    <property type="component" value="Unassembled WGS sequence"/>
</dbReference>
<accession>A0A834YKE2</accession>
<dbReference type="FunFam" id="3.10.20.370:FF:000001">
    <property type="entry name" value="Retrovirus-related Pol polyprotein from transposon 17.6-like protein"/>
    <property type="match status" value="1"/>
</dbReference>
<dbReference type="EMBL" id="JABCRI010000018">
    <property type="protein sequence ID" value="KAF8389590.1"/>
    <property type="molecule type" value="Genomic_DNA"/>
</dbReference>
<evidence type="ECO:0000313" key="2">
    <source>
        <dbReference type="EMBL" id="KAF8389590.1"/>
    </source>
</evidence>
<dbReference type="CDD" id="cd09274">
    <property type="entry name" value="RNase_HI_RT_Ty3"/>
    <property type="match status" value="1"/>
</dbReference>
<dbReference type="InterPro" id="IPR043502">
    <property type="entry name" value="DNA/RNA_pol_sf"/>
</dbReference>
<evidence type="ECO:0000313" key="3">
    <source>
        <dbReference type="Proteomes" id="UP000655225"/>
    </source>
</evidence>
<keyword evidence="3" id="KW-1185">Reference proteome</keyword>
<name>A0A834YKE2_TETSI</name>
<proteinExistence type="predicted"/>
<dbReference type="PANTHER" id="PTHR34072">
    <property type="entry name" value="ENZYMATIC POLYPROTEIN-RELATED"/>
    <property type="match status" value="1"/>
</dbReference>
<sequence length="220" mass="24890">MSDWPFPKNLKALRGFLGLLGYYRMRKNAFKWEDSAVEAFQHLKTAVTEAPVLALPNFSQPFVIECDASGVGIGAVLMQLKQPTAYLSKALKGKALHMSTYDKELFALVTAIQKWRPYLLGQSFIVRTDQQSLKFMLEQKVGTPLQQKWITKLLGYDFTMEYKKGCENKVADALSRKENLSSEVTLSLLSIPIASWVQDLKSQYLLDVDLKNLMAKWTAG</sequence>
<dbReference type="Gene3D" id="3.30.70.270">
    <property type="match status" value="2"/>
</dbReference>
<protein>
    <recommendedName>
        <fullName evidence="1">Reverse transcriptase/retrotransposon-derived protein RNase H-like domain-containing protein</fullName>
    </recommendedName>
</protein>
<organism evidence="2 3">
    <name type="scientific">Tetracentron sinense</name>
    <name type="common">Spur-leaf</name>
    <dbReference type="NCBI Taxonomy" id="13715"/>
    <lineage>
        <taxon>Eukaryota</taxon>
        <taxon>Viridiplantae</taxon>
        <taxon>Streptophyta</taxon>
        <taxon>Embryophyta</taxon>
        <taxon>Tracheophyta</taxon>
        <taxon>Spermatophyta</taxon>
        <taxon>Magnoliopsida</taxon>
        <taxon>Trochodendrales</taxon>
        <taxon>Trochodendraceae</taxon>
        <taxon>Tetracentron</taxon>
    </lineage>
</organism>
<reference evidence="2 3" key="1">
    <citation type="submission" date="2020-04" db="EMBL/GenBank/DDBJ databases">
        <title>Plant Genome Project.</title>
        <authorList>
            <person name="Zhang R.-G."/>
        </authorList>
    </citation>
    <scope>NUCLEOTIDE SEQUENCE [LARGE SCALE GENOMIC DNA]</scope>
    <source>
        <strain evidence="2">YNK0</strain>
        <tissue evidence="2">Leaf</tissue>
    </source>
</reference>